<comment type="subunit">
    <text evidence="7 8">Part of the 30S ribosomal subunit. Contacts proteins S5 and S12.</text>
</comment>
<keyword evidence="3 8" id="KW-0694">RNA-binding</keyword>
<dbReference type="GO" id="GO:0019843">
    <property type="term" value="F:rRNA binding"/>
    <property type="evidence" value="ECO:0007669"/>
    <property type="project" value="UniProtKB-UniRule"/>
</dbReference>
<dbReference type="Pfam" id="PF00410">
    <property type="entry name" value="Ribosomal_S8"/>
    <property type="match status" value="1"/>
</dbReference>
<evidence type="ECO:0000256" key="3">
    <source>
        <dbReference type="ARBA" id="ARBA00022884"/>
    </source>
</evidence>
<keyword evidence="4 8" id="KW-0689">Ribosomal protein</keyword>
<dbReference type="HAMAP" id="MF_01302_B">
    <property type="entry name" value="Ribosomal_uS8_B"/>
    <property type="match status" value="1"/>
</dbReference>
<dbReference type="GO" id="GO:1990904">
    <property type="term" value="C:ribonucleoprotein complex"/>
    <property type="evidence" value="ECO:0007669"/>
    <property type="project" value="UniProtKB-KW"/>
</dbReference>
<evidence type="ECO:0000256" key="7">
    <source>
        <dbReference type="ARBA" id="ARBA00046740"/>
    </source>
</evidence>
<evidence type="ECO:0000313" key="10">
    <source>
        <dbReference type="EMBL" id="RNF64028.1"/>
    </source>
</evidence>
<dbReference type="InterPro" id="IPR035987">
    <property type="entry name" value="Ribosomal_uS8_sf"/>
</dbReference>
<dbReference type="Gene3D" id="3.30.1490.10">
    <property type="match status" value="1"/>
</dbReference>
<evidence type="ECO:0000256" key="2">
    <source>
        <dbReference type="ARBA" id="ARBA00022730"/>
    </source>
</evidence>
<dbReference type="Gene3D" id="3.30.1370.30">
    <property type="match status" value="1"/>
</dbReference>
<evidence type="ECO:0000256" key="4">
    <source>
        <dbReference type="ARBA" id="ARBA00022980"/>
    </source>
</evidence>
<dbReference type="FunFam" id="3.30.1370.30:FF:000002">
    <property type="entry name" value="30S ribosomal protein S8"/>
    <property type="match status" value="1"/>
</dbReference>
<dbReference type="PANTHER" id="PTHR11758">
    <property type="entry name" value="40S RIBOSOMAL PROTEIN S15A"/>
    <property type="match status" value="1"/>
</dbReference>
<reference evidence="10" key="1">
    <citation type="submission" date="2018-10" db="EMBL/GenBank/DDBJ databases">
        <title>Acidithiobacillus sulfuriphilus sp. nov.: an extremely acidophilic sulfur-oxidizing chemolithotroph isolated from a neutral pH environment.</title>
        <authorList>
            <person name="Falagan C."/>
            <person name="Moya-Beltran A."/>
            <person name="Quatrini R."/>
            <person name="Johnson D.B."/>
        </authorList>
    </citation>
    <scope>NUCLEOTIDE SEQUENCE [LARGE SCALE GENOMIC DNA]</scope>
    <source>
        <strain evidence="10">CJ-2</strain>
    </source>
</reference>
<evidence type="ECO:0000256" key="8">
    <source>
        <dbReference type="HAMAP-Rule" id="MF_01302"/>
    </source>
</evidence>
<name>A0A3M8R618_9PROT</name>
<dbReference type="GO" id="GO:0005737">
    <property type="term" value="C:cytoplasm"/>
    <property type="evidence" value="ECO:0007669"/>
    <property type="project" value="UniProtKB-ARBA"/>
</dbReference>
<dbReference type="OrthoDB" id="9802617at2"/>
<accession>A0A3M8R618</accession>
<dbReference type="InterPro" id="IPR000630">
    <property type="entry name" value="Ribosomal_uS8"/>
</dbReference>
<evidence type="ECO:0000256" key="9">
    <source>
        <dbReference type="RuleBase" id="RU003660"/>
    </source>
</evidence>
<keyword evidence="5 8" id="KW-0687">Ribonucleoprotein</keyword>
<dbReference type="NCBIfam" id="NF001109">
    <property type="entry name" value="PRK00136.1"/>
    <property type="match status" value="1"/>
</dbReference>
<protein>
    <recommendedName>
        <fullName evidence="6 8">Small ribosomal subunit protein uS8</fullName>
    </recommendedName>
</protein>
<evidence type="ECO:0000256" key="5">
    <source>
        <dbReference type="ARBA" id="ARBA00023274"/>
    </source>
</evidence>
<dbReference type="GO" id="GO:0005840">
    <property type="term" value="C:ribosome"/>
    <property type="evidence" value="ECO:0007669"/>
    <property type="project" value="UniProtKB-KW"/>
</dbReference>
<gene>
    <name evidence="8" type="primary">rpsH</name>
    <name evidence="10" type="ORF">EC580_06135</name>
</gene>
<dbReference type="GO" id="GO:0003735">
    <property type="term" value="F:structural constituent of ribosome"/>
    <property type="evidence" value="ECO:0007669"/>
    <property type="project" value="InterPro"/>
</dbReference>
<evidence type="ECO:0000256" key="6">
    <source>
        <dbReference type="ARBA" id="ARBA00035258"/>
    </source>
</evidence>
<dbReference type="GO" id="GO:0006412">
    <property type="term" value="P:translation"/>
    <property type="evidence" value="ECO:0007669"/>
    <property type="project" value="UniProtKB-UniRule"/>
</dbReference>
<evidence type="ECO:0000256" key="1">
    <source>
        <dbReference type="ARBA" id="ARBA00006471"/>
    </source>
</evidence>
<dbReference type="SUPFAM" id="SSF56047">
    <property type="entry name" value="Ribosomal protein S8"/>
    <property type="match status" value="1"/>
</dbReference>
<dbReference type="PROSITE" id="PS00053">
    <property type="entry name" value="RIBOSOMAL_S8"/>
    <property type="match status" value="1"/>
</dbReference>
<comment type="similarity">
    <text evidence="1 8 9">Belongs to the universal ribosomal protein uS8 family.</text>
</comment>
<keyword evidence="2 8" id="KW-0699">rRNA-binding</keyword>
<dbReference type="AlphaFoldDB" id="A0A3M8R618"/>
<comment type="caution">
    <text evidence="10">The sequence shown here is derived from an EMBL/GenBank/DDBJ whole genome shotgun (WGS) entry which is preliminary data.</text>
</comment>
<dbReference type="FunFam" id="3.30.1490.10:FF:000001">
    <property type="entry name" value="30S ribosomal protein S8"/>
    <property type="match status" value="1"/>
</dbReference>
<dbReference type="RefSeq" id="WP_123103212.1">
    <property type="nucleotide sequence ID" value="NZ_CP127527.1"/>
</dbReference>
<sequence length="131" mass="14213">MSVTDPIADMLTRIRNAQQVGKAKVHMPASKVKRAIAHVLVEEGYIQDAIEEMDGNHPTLKLTLKYYAGQGVIAEIRRVSKPGVRIYRGAEALPRVRDGFGIAIISTSRGIMTDRAAREAGIGGEILCVVS</sequence>
<comment type="function">
    <text evidence="8">One of the primary rRNA binding proteins, it binds directly to 16S rRNA central domain where it helps coordinate assembly of the platform of the 30S subunit.</text>
</comment>
<organism evidence="10">
    <name type="scientific">Acidithiobacillus sulfuriphilus</name>
    <dbReference type="NCBI Taxonomy" id="1867749"/>
    <lineage>
        <taxon>Bacteria</taxon>
        <taxon>Pseudomonadati</taxon>
        <taxon>Pseudomonadota</taxon>
        <taxon>Acidithiobacillia</taxon>
        <taxon>Acidithiobacillales</taxon>
        <taxon>Acidithiobacillaceae</taxon>
        <taxon>Acidithiobacillus</taxon>
    </lineage>
</organism>
<proteinExistence type="inferred from homology"/>
<dbReference type="EMBL" id="RIZI01000153">
    <property type="protein sequence ID" value="RNF64028.1"/>
    <property type="molecule type" value="Genomic_DNA"/>
</dbReference>
<dbReference type="InterPro" id="IPR047863">
    <property type="entry name" value="Ribosomal_uS8_CS"/>
</dbReference>